<feature type="domain" description="LarA-like N-terminal" evidence="1">
    <location>
        <begin position="8"/>
        <end position="204"/>
    </location>
</feature>
<dbReference type="Proteomes" id="UP001254848">
    <property type="component" value="Unassembled WGS sequence"/>
</dbReference>
<evidence type="ECO:0000259" key="2">
    <source>
        <dbReference type="Pfam" id="PF21113"/>
    </source>
</evidence>
<dbReference type="Pfam" id="PF09861">
    <property type="entry name" value="Lar_N"/>
    <property type="match status" value="1"/>
</dbReference>
<organism evidence="3 4">
    <name type="scientific">Anaeroselena agilis</name>
    <dbReference type="NCBI Taxonomy" id="3063788"/>
    <lineage>
        <taxon>Bacteria</taxon>
        <taxon>Bacillati</taxon>
        <taxon>Bacillota</taxon>
        <taxon>Negativicutes</taxon>
        <taxon>Acetonemataceae</taxon>
        <taxon>Anaeroselena</taxon>
    </lineage>
</organism>
<feature type="domain" description="Lactate racemase C-terminal" evidence="2">
    <location>
        <begin position="283"/>
        <end position="328"/>
    </location>
</feature>
<evidence type="ECO:0000313" key="3">
    <source>
        <dbReference type="EMBL" id="MDT8903014.1"/>
    </source>
</evidence>
<reference evidence="3 4" key="1">
    <citation type="submission" date="2023-07" db="EMBL/GenBank/DDBJ databases">
        <title>The novel representative of Negativicutes class, Anaeroselena agilis gen. nov. sp. nov.</title>
        <authorList>
            <person name="Prokofeva M.I."/>
            <person name="Elcheninov A.G."/>
            <person name="Klyukina A."/>
            <person name="Kublanov I.V."/>
            <person name="Frolov E.N."/>
            <person name="Podosokorskaya O.A."/>
        </authorList>
    </citation>
    <scope>NUCLEOTIDE SEQUENCE [LARGE SCALE GENOMIC DNA]</scope>
    <source>
        <strain evidence="3 4">4137-cl</strain>
    </source>
</reference>
<dbReference type="NCBIfam" id="NF033504">
    <property type="entry name" value="Ni_dep_LarA"/>
    <property type="match status" value="1"/>
</dbReference>
<dbReference type="Gene3D" id="3.90.226.30">
    <property type="match status" value="1"/>
</dbReference>
<gene>
    <name evidence="3" type="primary">larA</name>
    <name evidence="3" type="ORF">Q4T40_17395</name>
</gene>
<keyword evidence="4" id="KW-1185">Reference proteome</keyword>
<comment type="caution">
    <text evidence="3">The sequence shown here is derived from an EMBL/GenBank/DDBJ whole genome shotgun (WGS) entry which is preliminary data.</text>
</comment>
<dbReference type="InterPro" id="IPR047926">
    <property type="entry name" value="Ni_dep_LarA"/>
</dbReference>
<dbReference type="PANTHER" id="PTHR33171">
    <property type="entry name" value="LAR_N DOMAIN-CONTAINING PROTEIN"/>
    <property type="match status" value="1"/>
</dbReference>
<dbReference type="Pfam" id="PF21113">
    <property type="entry name" value="LarA_C"/>
    <property type="match status" value="1"/>
</dbReference>
<dbReference type="EMBL" id="JAUOZS010000001">
    <property type="protein sequence ID" value="MDT8903014.1"/>
    <property type="molecule type" value="Genomic_DNA"/>
</dbReference>
<proteinExistence type="predicted"/>
<protein>
    <submittedName>
        <fullName evidence="3">Nickel-dependent lactate racemase</fullName>
    </submittedName>
</protein>
<dbReference type="RefSeq" id="WP_413781476.1">
    <property type="nucleotide sequence ID" value="NZ_JAUOZS010000001.1"/>
</dbReference>
<dbReference type="PANTHER" id="PTHR33171:SF17">
    <property type="entry name" value="LARA-LIKE N-TERMINAL DOMAIN-CONTAINING PROTEIN"/>
    <property type="match status" value="1"/>
</dbReference>
<sequence>MTEFSLPFGNGAAVISLPAARQIQLVDGRPTPAVDDVAAAVRLAFASPIGAPPLGEVVAAGDRVAVVASDMTRSGLRHDLFLPALLDELNAAGVPDDDITLVVALGAHRRHTPEENAATYGREVVGRVRIEQSFASDGADFVRLGTTSRGVAAEISRHVAAADKVILTGGIAYHPMAGFAGGRKSIVPGVASYAAIQANHRFCLSETPGGGVNPLCGSGRLAGNPLHEDQTEIAAMLAPAFLLNVISAPGGGIAGFVAGHWREAWEEGCRRVAAIYGAPVRERTDLVIASAGGYPKDINFYQATKATENALAACKEGGVVIAFMECRNIAEPPDFSGWFDIPTLIEREQALRERFTVPGYVALKTGLDARRIQHIIVTLPENRAFIEKAGMTPADDFDVALALAEARLGRGGYTVTVMPHAADTLPLPAG</sequence>
<dbReference type="InterPro" id="IPR018657">
    <property type="entry name" value="LarA-like_N"/>
</dbReference>
<dbReference type="InterPro" id="IPR048068">
    <property type="entry name" value="LarA-like"/>
</dbReference>
<evidence type="ECO:0000313" key="4">
    <source>
        <dbReference type="Proteomes" id="UP001254848"/>
    </source>
</evidence>
<name>A0ABU3P1V8_9FIRM</name>
<accession>A0ABU3P1V8</accession>
<dbReference type="InterPro" id="IPR043166">
    <property type="entry name" value="LarA-like_C"/>
</dbReference>
<dbReference type="InterPro" id="IPR048520">
    <property type="entry name" value="LarA_C"/>
</dbReference>
<evidence type="ECO:0000259" key="1">
    <source>
        <dbReference type="Pfam" id="PF09861"/>
    </source>
</evidence>
<dbReference type="Gene3D" id="3.40.50.11440">
    <property type="match status" value="1"/>
</dbReference>